<protein>
    <submittedName>
        <fullName evidence="1">UDP-galactopyranose mutase</fullName>
        <ecNumber evidence="1">5.4.99.9</ecNumber>
    </submittedName>
</protein>
<evidence type="ECO:0000313" key="1">
    <source>
        <dbReference type="EMBL" id="THG47074.1"/>
    </source>
</evidence>
<keyword evidence="2" id="KW-1185">Reference proteome</keyword>
<dbReference type="Proteomes" id="UP000305401">
    <property type="component" value="Unassembled WGS sequence"/>
</dbReference>
<keyword evidence="1" id="KW-0413">Isomerase</keyword>
<accession>A0AC61S4H8</accession>
<name>A0AC61S4H8_9BACT</name>
<proteinExistence type="predicted"/>
<evidence type="ECO:0000313" key="2">
    <source>
        <dbReference type="Proteomes" id="UP000305401"/>
    </source>
</evidence>
<dbReference type="EMBL" id="SSTG01000099">
    <property type="protein sequence ID" value="THG47074.1"/>
    <property type="molecule type" value="Genomic_DNA"/>
</dbReference>
<sequence length="382" mass="44284">MKEKYDYLIVGAGLFGATFAHLASTRHRRCLVIDKRNHIGGNIYCQQDNGINIHRYGAHIFHTSDKRIWDFVNSMVPFNRYTNSPVAVAPNGELYNLPFNMNTFYKIWGVKSPSEALQKLNEQRCEAIKKMEADGVKEPRNLEEQALTLIGRDVYELLIKGYTEKQWGRKCSDLPAFIIRRLPVRLTFDNNYFSDTYQGIPIGGYNKLVEKLLEGSDIQLDTDFFKDREHLSSLAHKIVFTGKIDEFFNYRFGMLEYRSVRFETETINNPNVQGCAVVNYTSSDVPYTRIIEHKHFESFGDSVYENPVSVISREYPAEWNPGIEPFYPVNDQRNNSLNTRYQELAQKEPNVIFGGRLAEYRYYDMAPVIAKVFSLFESDTNL</sequence>
<gene>
    <name evidence="1" type="primary">glf</name>
    <name evidence="1" type="ORF">E5990_07890</name>
</gene>
<reference evidence="1" key="1">
    <citation type="submission" date="2019-04" db="EMBL/GenBank/DDBJ databases">
        <title>Microbes associate with the intestines of laboratory mice.</title>
        <authorList>
            <person name="Navarre W."/>
            <person name="Wong E."/>
            <person name="Huang K.C."/>
            <person name="Tropini C."/>
            <person name="Ng K."/>
            <person name="Yu B."/>
        </authorList>
    </citation>
    <scope>NUCLEOTIDE SEQUENCE</scope>
    <source>
        <strain evidence="1">NM86_A22</strain>
    </source>
</reference>
<comment type="caution">
    <text evidence="1">The sequence shown here is derived from an EMBL/GenBank/DDBJ whole genome shotgun (WGS) entry which is preliminary data.</text>
</comment>
<dbReference type="EC" id="5.4.99.9" evidence="1"/>
<organism evidence="1 2">
    <name type="scientific">Muribaculum caecicola</name>
    <dbReference type="NCBI Taxonomy" id="3038144"/>
    <lineage>
        <taxon>Bacteria</taxon>
        <taxon>Pseudomonadati</taxon>
        <taxon>Bacteroidota</taxon>
        <taxon>Bacteroidia</taxon>
        <taxon>Bacteroidales</taxon>
        <taxon>Muribaculaceae</taxon>
        <taxon>Muribaculum</taxon>
    </lineage>
</organism>